<dbReference type="Proteomes" id="UP000294221">
    <property type="component" value="Unassembled WGS sequence"/>
</dbReference>
<dbReference type="AlphaFoldDB" id="A0A4Q5AAT7"/>
<dbReference type="SMART" id="SM00014">
    <property type="entry name" value="acidPPc"/>
    <property type="match status" value="1"/>
</dbReference>
<sequence>MPIARRHAAPRVQWALMHAFFSRFGWQILGVLCLAGAVALGVAVHTYHILPMDTAIYDWIHTHMISPGLTPVVRAFTQLASAVGLIVIAVVLLIVLAVRHHARIGVAIALNLAVEAALNEAIKAIVQRPRPSVEHLVVERGFSFPSGHAMAATAFYGFLIYLLYHYRRHTAAVWALIVALGAIVPVIMFTRVYLGVHYASDVLAGCLFSIAYLTLLSVPVLRRTLLRPLSAGADEVAA</sequence>
<organism evidence="3 4">
    <name type="scientific">Bifidobacterium pseudolongum subsp. pseudolongum</name>
    <dbReference type="NCBI Taxonomy" id="31954"/>
    <lineage>
        <taxon>Bacteria</taxon>
        <taxon>Bacillati</taxon>
        <taxon>Actinomycetota</taxon>
        <taxon>Actinomycetes</taxon>
        <taxon>Bifidobacteriales</taxon>
        <taxon>Bifidobacteriaceae</taxon>
        <taxon>Bifidobacterium</taxon>
    </lineage>
</organism>
<gene>
    <name evidence="3" type="ORF">PG2054B_0188</name>
</gene>
<evidence type="ECO:0000313" key="4">
    <source>
        <dbReference type="Proteomes" id="UP000294221"/>
    </source>
</evidence>
<dbReference type="CDD" id="cd03392">
    <property type="entry name" value="PAP2_like_2"/>
    <property type="match status" value="1"/>
</dbReference>
<feature type="transmembrane region" description="Helical" evidence="1">
    <location>
        <begin position="171"/>
        <end position="190"/>
    </location>
</feature>
<dbReference type="PANTHER" id="PTHR14969">
    <property type="entry name" value="SPHINGOSINE-1-PHOSPHATE PHOSPHOHYDROLASE"/>
    <property type="match status" value="1"/>
</dbReference>
<dbReference type="InterPro" id="IPR000326">
    <property type="entry name" value="PAP2/HPO"/>
</dbReference>
<feature type="domain" description="Phosphatidic acid phosphatase type 2/haloperoxidase" evidence="2">
    <location>
        <begin position="104"/>
        <end position="217"/>
    </location>
</feature>
<evidence type="ECO:0000313" key="3">
    <source>
        <dbReference type="EMBL" id="RYQ23480.1"/>
    </source>
</evidence>
<accession>A0A4Q5AAT7</accession>
<feature type="transmembrane region" description="Helical" evidence="1">
    <location>
        <begin position="20"/>
        <end position="44"/>
    </location>
</feature>
<evidence type="ECO:0000256" key="1">
    <source>
        <dbReference type="SAM" id="Phobius"/>
    </source>
</evidence>
<keyword evidence="1" id="KW-0812">Transmembrane</keyword>
<dbReference type="SUPFAM" id="SSF48317">
    <property type="entry name" value="Acid phosphatase/Vanadium-dependent haloperoxidase"/>
    <property type="match status" value="1"/>
</dbReference>
<feature type="transmembrane region" description="Helical" evidence="1">
    <location>
        <begin position="75"/>
        <end position="97"/>
    </location>
</feature>
<comment type="caution">
    <text evidence="3">The sequence shown here is derived from an EMBL/GenBank/DDBJ whole genome shotgun (WGS) entry which is preliminary data.</text>
</comment>
<dbReference type="EMBL" id="RYUN01000004">
    <property type="protein sequence ID" value="RYQ23480.1"/>
    <property type="molecule type" value="Genomic_DNA"/>
</dbReference>
<feature type="transmembrane region" description="Helical" evidence="1">
    <location>
        <begin position="202"/>
        <end position="221"/>
    </location>
</feature>
<dbReference type="Gene3D" id="1.20.144.10">
    <property type="entry name" value="Phosphatidic acid phosphatase type 2/haloperoxidase"/>
    <property type="match status" value="2"/>
</dbReference>
<feature type="transmembrane region" description="Helical" evidence="1">
    <location>
        <begin position="146"/>
        <end position="164"/>
    </location>
</feature>
<protein>
    <submittedName>
        <fullName evidence="3">Phosphoesterase PA-phosphatase-like protein</fullName>
    </submittedName>
</protein>
<keyword evidence="1" id="KW-0472">Membrane</keyword>
<reference evidence="3 4" key="1">
    <citation type="submission" date="2018-12" db="EMBL/GenBank/DDBJ databases">
        <title>Unveiling genomic diversity among members of the Bifidobacterium pseudolongum species, a widely distributed gut commensal of the animal kingdom.</title>
        <authorList>
            <person name="Lugli G.A."/>
            <person name="Duranti S."/>
            <person name="Albert K."/>
            <person name="Mancabelli L."/>
            <person name="Napoli S."/>
            <person name="Viappiani A."/>
            <person name="Anzalone R."/>
            <person name="Longhi G."/>
            <person name="Milani C."/>
            <person name="Turroni F."/>
            <person name="Alessandri G."/>
            <person name="Sela D.A."/>
            <person name="Van Sinderen D."/>
            <person name="Ventura M."/>
        </authorList>
    </citation>
    <scope>NUCLEOTIDE SEQUENCE [LARGE SCALE GENOMIC DNA]</scope>
    <source>
        <strain evidence="3 4">2054B</strain>
    </source>
</reference>
<feature type="transmembrane region" description="Helical" evidence="1">
    <location>
        <begin position="104"/>
        <end position="126"/>
    </location>
</feature>
<evidence type="ECO:0000259" key="2">
    <source>
        <dbReference type="SMART" id="SM00014"/>
    </source>
</evidence>
<proteinExistence type="predicted"/>
<keyword evidence="1" id="KW-1133">Transmembrane helix</keyword>
<name>A0A4Q5AAT7_9BIFI</name>
<dbReference type="Pfam" id="PF01569">
    <property type="entry name" value="PAP2"/>
    <property type="match status" value="1"/>
</dbReference>
<dbReference type="InterPro" id="IPR036938">
    <property type="entry name" value="PAP2/HPO_sf"/>
</dbReference>
<dbReference type="PANTHER" id="PTHR14969:SF13">
    <property type="entry name" value="AT30094P"/>
    <property type="match status" value="1"/>
</dbReference>